<reference evidence="17 18" key="1">
    <citation type="submission" date="2024-01" db="EMBL/GenBank/DDBJ databases">
        <title>Complete genome sequence of Citroniella saccharovorans strain M6.X9, isolated from human fecal sample.</title>
        <authorList>
            <person name="Cheng G."/>
            <person name="Westerholm M."/>
            <person name="Schnurer A."/>
        </authorList>
    </citation>
    <scope>NUCLEOTIDE SEQUENCE [LARGE SCALE GENOMIC DNA]</scope>
    <source>
        <strain evidence="17 18">DSM 29873</strain>
    </source>
</reference>
<evidence type="ECO:0000256" key="2">
    <source>
        <dbReference type="ARBA" id="ARBA00004651"/>
    </source>
</evidence>
<evidence type="ECO:0000259" key="16">
    <source>
        <dbReference type="PROSITE" id="PS50885"/>
    </source>
</evidence>
<feature type="transmembrane region" description="Helical" evidence="14">
    <location>
        <begin position="20"/>
        <end position="43"/>
    </location>
</feature>
<dbReference type="Pfam" id="PF00512">
    <property type="entry name" value="HisKA"/>
    <property type="match status" value="1"/>
</dbReference>
<dbReference type="PRINTS" id="PR00344">
    <property type="entry name" value="BCTRLSENSOR"/>
</dbReference>
<dbReference type="EMBL" id="JAYKOT010000003">
    <property type="protein sequence ID" value="MEB3429534.1"/>
    <property type="molecule type" value="Genomic_DNA"/>
</dbReference>
<evidence type="ECO:0000256" key="14">
    <source>
        <dbReference type="SAM" id="Phobius"/>
    </source>
</evidence>
<dbReference type="Gene3D" id="3.30.565.10">
    <property type="entry name" value="Histidine kinase-like ATPase, C-terminal domain"/>
    <property type="match status" value="1"/>
</dbReference>
<comment type="subcellular location">
    <subcellularLocation>
        <location evidence="2">Cell membrane</location>
        <topology evidence="2">Multi-pass membrane protein</topology>
    </subcellularLocation>
</comment>
<dbReference type="Pfam" id="PF00672">
    <property type="entry name" value="HAMP"/>
    <property type="match status" value="1"/>
</dbReference>
<accession>A0AAW9MVC6</accession>
<dbReference type="GO" id="GO:0000155">
    <property type="term" value="F:phosphorelay sensor kinase activity"/>
    <property type="evidence" value="ECO:0007669"/>
    <property type="project" value="InterPro"/>
</dbReference>
<proteinExistence type="predicted"/>
<dbReference type="AlphaFoldDB" id="A0AAW9MVC6"/>
<keyword evidence="18" id="KW-1185">Reference proteome</keyword>
<evidence type="ECO:0000256" key="5">
    <source>
        <dbReference type="ARBA" id="ARBA00022553"/>
    </source>
</evidence>
<dbReference type="InterPro" id="IPR036097">
    <property type="entry name" value="HisK_dim/P_sf"/>
</dbReference>
<dbReference type="GO" id="GO:0005524">
    <property type="term" value="F:ATP binding"/>
    <property type="evidence" value="ECO:0007669"/>
    <property type="project" value="UniProtKB-KW"/>
</dbReference>
<dbReference type="SMART" id="SM00304">
    <property type="entry name" value="HAMP"/>
    <property type="match status" value="1"/>
</dbReference>
<dbReference type="InterPro" id="IPR004358">
    <property type="entry name" value="Sig_transdc_His_kin-like_C"/>
</dbReference>
<keyword evidence="9 17" id="KW-0418">Kinase</keyword>
<keyword evidence="6" id="KW-0808">Transferase</keyword>
<dbReference type="InterPro" id="IPR003594">
    <property type="entry name" value="HATPase_dom"/>
</dbReference>
<comment type="caution">
    <text evidence="17">The sequence shown here is derived from an EMBL/GenBank/DDBJ whole genome shotgun (WGS) entry which is preliminary data.</text>
</comment>
<dbReference type="SUPFAM" id="SSF55874">
    <property type="entry name" value="ATPase domain of HSP90 chaperone/DNA topoisomerase II/histidine kinase"/>
    <property type="match status" value="1"/>
</dbReference>
<dbReference type="InterPro" id="IPR005467">
    <property type="entry name" value="His_kinase_dom"/>
</dbReference>
<evidence type="ECO:0000259" key="15">
    <source>
        <dbReference type="PROSITE" id="PS50109"/>
    </source>
</evidence>
<keyword evidence="13 14" id="KW-0472">Membrane</keyword>
<name>A0AAW9MVC6_9FIRM</name>
<dbReference type="PANTHER" id="PTHR45528">
    <property type="entry name" value="SENSOR HISTIDINE KINASE CPXA"/>
    <property type="match status" value="1"/>
</dbReference>
<dbReference type="RefSeq" id="WP_324619719.1">
    <property type="nucleotide sequence ID" value="NZ_JAYKOT010000003.1"/>
</dbReference>
<feature type="domain" description="HAMP" evidence="16">
    <location>
        <begin position="195"/>
        <end position="247"/>
    </location>
</feature>
<evidence type="ECO:0000256" key="11">
    <source>
        <dbReference type="ARBA" id="ARBA00022989"/>
    </source>
</evidence>
<evidence type="ECO:0000256" key="9">
    <source>
        <dbReference type="ARBA" id="ARBA00022777"/>
    </source>
</evidence>
<gene>
    <name evidence="17" type="ORF">VLK81_05835</name>
</gene>
<evidence type="ECO:0000313" key="18">
    <source>
        <dbReference type="Proteomes" id="UP001357733"/>
    </source>
</evidence>
<organism evidence="17 18">
    <name type="scientific">Citroniella saccharovorans</name>
    <dbReference type="NCBI Taxonomy" id="2053367"/>
    <lineage>
        <taxon>Bacteria</taxon>
        <taxon>Bacillati</taxon>
        <taxon>Bacillota</taxon>
        <taxon>Tissierellia</taxon>
        <taxon>Tissierellales</taxon>
        <taxon>Peptoniphilaceae</taxon>
        <taxon>Citroniella</taxon>
    </lineage>
</organism>
<evidence type="ECO:0000256" key="13">
    <source>
        <dbReference type="ARBA" id="ARBA00023136"/>
    </source>
</evidence>
<keyword evidence="12" id="KW-0902">Two-component regulatory system</keyword>
<evidence type="ECO:0000256" key="8">
    <source>
        <dbReference type="ARBA" id="ARBA00022741"/>
    </source>
</evidence>
<dbReference type="InterPro" id="IPR050398">
    <property type="entry name" value="HssS/ArlS-like"/>
</dbReference>
<evidence type="ECO:0000256" key="1">
    <source>
        <dbReference type="ARBA" id="ARBA00000085"/>
    </source>
</evidence>
<dbReference type="CDD" id="cd06225">
    <property type="entry name" value="HAMP"/>
    <property type="match status" value="1"/>
</dbReference>
<dbReference type="InterPro" id="IPR003661">
    <property type="entry name" value="HisK_dim/P_dom"/>
</dbReference>
<dbReference type="SMART" id="SM00387">
    <property type="entry name" value="HATPase_c"/>
    <property type="match status" value="1"/>
</dbReference>
<feature type="transmembrane region" description="Helical" evidence="14">
    <location>
        <begin position="173"/>
        <end position="194"/>
    </location>
</feature>
<dbReference type="PANTHER" id="PTHR45528:SF1">
    <property type="entry name" value="SENSOR HISTIDINE KINASE CPXA"/>
    <property type="match status" value="1"/>
</dbReference>
<keyword evidence="10" id="KW-0067">ATP-binding</keyword>
<keyword evidence="5" id="KW-0597">Phosphoprotein</keyword>
<dbReference type="InterPro" id="IPR003660">
    <property type="entry name" value="HAMP_dom"/>
</dbReference>
<evidence type="ECO:0000256" key="10">
    <source>
        <dbReference type="ARBA" id="ARBA00022840"/>
    </source>
</evidence>
<keyword evidence="11 14" id="KW-1133">Transmembrane helix</keyword>
<dbReference type="PROSITE" id="PS50109">
    <property type="entry name" value="HIS_KIN"/>
    <property type="match status" value="1"/>
</dbReference>
<keyword evidence="4" id="KW-1003">Cell membrane</keyword>
<dbReference type="Proteomes" id="UP001357733">
    <property type="component" value="Unassembled WGS sequence"/>
</dbReference>
<dbReference type="FunFam" id="1.10.287.130:FF:000001">
    <property type="entry name" value="Two-component sensor histidine kinase"/>
    <property type="match status" value="1"/>
</dbReference>
<dbReference type="SMART" id="SM00388">
    <property type="entry name" value="HisKA"/>
    <property type="match status" value="1"/>
</dbReference>
<dbReference type="SUPFAM" id="SSF47384">
    <property type="entry name" value="Homodimeric domain of signal transducing histidine kinase"/>
    <property type="match status" value="1"/>
</dbReference>
<dbReference type="CDD" id="cd00082">
    <property type="entry name" value="HisKA"/>
    <property type="match status" value="1"/>
</dbReference>
<dbReference type="Gene3D" id="1.10.287.130">
    <property type="match status" value="1"/>
</dbReference>
<protein>
    <recommendedName>
        <fullName evidence="3">histidine kinase</fullName>
        <ecNumber evidence="3">2.7.13.3</ecNumber>
    </recommendedName>
</protein>
<evidence type="ECO:0000256" key="12">
    <source>
        <dbReference type="ARBA" id="ARBA00023012"/>
    </source>
</evidence>
<evidence type="ECO:0000256" key="4">
    <source>
        <dbReference type="ARBA" id="ARBA00022475"/>
    </source>
</evidence>
<dbReference type="EC" id="2.7.13.3" evidence="3"/>
<dbReference type="PROSITE" id="PS50885">
    <property type="entry name" value="HAMP"/>
    <property type="match status" value="1"/>
</dbReference>
<evidence type="ECO:0000313" key="17">
    <source>
        <dbReference type="EMBL" id="MEB3429534.1"/>
    </source>
</evidence>
<comment type="catalytic activity">
    <reaction evidence="1">
        <text>ATP + protein L-histidine = ADP + protein N-phospho-L-histidine.</text>
        <dbReference type="EC" id="2.7.13.3"/>
    </reaction>
</comment>
<dbReference type="Pfam" id="PF02518">
    <property type="entry name" value="HATPase_c"/>
    <property type="match status" value="1"/>
</dbReference>
<keyword evidence="8" id="KW-0547">Nucleotide-binding</keyword>
<evidence type="ECO:0000256" key="7">
    <source>
        <dbReference type="ARBA" id="ARBA00022692"/>
    </source>
</evidence>
<dbReference type="SUPFAM" id="SSF158472">
    <property type="entry name" value="HAMP domain-like"/>
    <property type="match status" value="1"/>
</dbReference>
<evidence type="ECO:0000256" key="3">
    <source>
        <dbReference type="ARBA" id="ARBA00012438"/>
    </source>
</evidence>
<dbReference type="GO" id="GO:0005886">
    <property type="term" value="C:plasma membrane"/>
    <property type="evidence" value="ECO:0007669"/>
    <property type="project" value="UniProtKB-SubCell"/>
</dbReference>
<dbReference type="InterPro" id="IPR036890">
    <property type="entry name" value="HATPase_C_sf"/>
</dbReference>
<dbReference type="Gene3D" id="6.10.340.10">
    <property type="match status" value="1"/>
</dbReference>
<keyword evidence="7 14" id="KW-0812">Transmembrane</keyword>
<dbReference type="Gene3D" id="3.30.450.20">
    <property type="entry name" value="PAS domain"/>
    <property type="match status" value="1"/>
</dbReference>
<feature type="domain" description="Histidine kinase" evidence="15">
    <location>
        <begin position="255"/>
        <end position="467"/>
    </location>
</feature>
<evidence type="ECO:0000256" key="6">
    <source>
        <dbReference type="ARBA" id="ARBA00022679"/>
    </source>
</evidence>
<dbReference type="FunFam" id="3.30.565.10:FF:000006">
    <property type="entry name" value="Sensor histidine kinase WalK"/>
    <property type="match status" value="1"/>
</dbReference>
<sequence length="472" mass="53876">MEAKIKNSKKSIRTKIIKKYLFLFIISTFIFELFLIYSVKYYYYSTIEGQLRSEAKYSQELYLNYLTDYSLSQVILEDANQFYRQNSARVQILDNTGLVMLDNSGKLTTGTTINKSDVEESMFGREGTFIEKVDSGKIMYYSMPLKNRTSQVGIIRLSSSLNIIDSIIYKRTLIFVLFGFILVFMMIVLSILIANSIVKPINDLTKVAEKLAEGKFDVRSKNFSDDEIGELARTMNFITDNINEKEKIKNDFISSISHELRTPLTSIKGWAVTLQDLSTDEITKEGLDIIEKESDRLKDMVDELLDFSRFTSGRISLNLEFFNVTDIVKQVHKQLLPRAKNQKIDFILNYDNEGIRAYIDKNRFRQVLINLIDNSLKFTEAGGVVLINLSESEENIFLQVIDTGIGIDSEEISLITGKFYKGKNSNSHTGLGLSICEEIVKLHKGTMTIESKINEGTKITVSLPKGEENEKI</sequence>